<dbReference type="InParanoid" id="F2UTC2"/>
<dbReference type="InterPro" id="IPR011530">
    <property type="entry name" value="rRNA_adenine_dimethylase"/>
</dbReference>
<dbReference type="PROSITE" id="PS01131">
    <property type="entry name" value="RRNA_A_DIMETH"/>
    <property type="match status" value="1"/>
</dbReference>
<evidence type="ECO:0000256" key="6">
    <source>
        <dbReference type="PROSITE-ProRule" id="PRU01026"/>
    </source>
</evidence>
<dbReference type="eggNOG" id="KOG0821">
    <property type="taxonomic scope" value="Eukaryota"/>
</dbReference>
<dbReference type="GO" id="GO:0005759">
    <property type="term" value="C:mitochondrial matrix"/>
    <property type="evidence" value="ECO:0007669"/>
    <property type="project" value="TreeGrafter"/>
</dbReference>
<dbReference type="InterPro" id="IPR029063">
    <property type="entry name" value="SAM-dependent_MTases_sf"/>
</dbReference>
<evidence type="ECO:0000259" key="8">
    <source>
        <dbReference type="SMART" id="SM00650"/>
    </source>
</evidence>
<feature type="binding site" evidence="6">
    <location>
        <position position="144"/>
    </location>
    <ligand>
        <name>S-adenosyl-L-methionine</name>
        <dbReference type="ChEBI" id="CHEBI:59789"/>
    </ligand>
</feature>
<gene>
    <name evidence="9" type="ORF">PTSG_11415</name>
</gene>
<feature type="binding site" evidence="6">
    <location>
        <position position="76"/>
    </location>
    <ligand>
        <name>S-adenosyl-L-methionine</name>
        <dbReference type="ChEBI" id="CHEBI:59789"/>
    </ligand>
</feature>
<dbReference type="OMA" id="XMLFPEA"/>
<evidence type="ECO:0000256" key="4">
    <source>
        <dbReference type="ARBA" id="ARBA00022691"/>
    </source>
</evidence>
<evidence type="ECO:0000256" key="7">
    <source>
        <dbReference type="RuleBase" id="RU362106"/>
    </source>
</evidence>
<feature type="domain" description="Ribosomal RNA adenine methylase transferase N-terminal" evidence="8">
    <location>
        <begin position="34"/>
        <end position="237"/>
    </location>
</feature>
<dbReference type="Proteomes" id="UP000007799">
    <property type="component" value="Unassembled WGS sequence"/>
</dbReference>
<dbReference type="KEGG" id="sre:PTSG_11415"/>
<name>F2UTC2_SALR5</name>
<comment type="similarity">
    <text evidence="6 7">Belongs to the class I-like SAM-binding methyltransferase superfamily. rRNA adenine N(6)-methyltransferase family.</text>
</comment>
<dbReference type="SUPFAM" id="SSF53335">
    <property type="entry name" value="S-adenosyl-L-methionine-dependent methyltransferases"/>
    <property type="match status" value="1"/>
</dbReference>
<dbReference type="GeneID" id="16068100"/>
<keyword evidence="5 6" id="KW-0694">RNA-binding</keyword>
<dbReference type="FunCoup" id="F2UTC2">
    <property type="interactions" value="149"/>
</dbReference>
<dbReference type="STRING" id="946362.F2UTC2"/>
<dbReference type="Gene3D" id="3.40.50.150">
    <property type="entry name" value="Vaccinia Virus protein VP39"/>
    <property type="match status" value="1"/>
</dbReference>
<dbReference type="InterPro" id="IPR020596">
    <property type="entry name" value="rRNA_Ade_Mease_Trfase_CS"/>
</dbReference>
<evidence type="ECO:0000256" key="1">
    <source>
        <dbReference type="ARBA" id="ARBA00022552"/>
    </source>
</evidence>
<keyword evidence="2 6" id="KW-0489">Methyltransferase</keyword>
<evidence type="ECO:0000256" key="3">
    <source>
        <dbReference type="ARBA" id="ARBA00022679"/>
    </source>
</evidence>
<dbReference type="EC" id="2.1.1.-" evidence="7"/>
<dbReference type="GO" id="GO:0006391">
    <property type="term" value="P:transcription initiation at mitochondrial promoter"/>
    <property type="evidence" value="ECO:0007669"/>
    <property type="project" value="TreeGrafter"/>
</dbReference>
<dbReference type="GO" id="GO:0000179">
    <property type="term" value="F:rRNA (adenine-N6,N6-)-dimethyltransferase activity"/>
    <property type="evidence" value="ECO:0007669"/>
    <property type="project" value="UniProtKB-UniRule"/>
</dbReference>
<dbReference type="PANTHER" id="PTHR11727:SF17">
    <property type="entry name" value="DIMETHYLADENOSINE TRANSFERASE 1, MITOCHONDRIAL"/>
    <property type="match status" value="1"/>
</dbReference>
<dbReference type="EMBL" id="GL833015">
    <property type="protein sequence ID" value="EGD82375.1"/>
    <property type="molecule type" value="Genomic_DNA"/>
</dbReference>
<proteinExistence type="inferred from homology"/>
<keyword evidence="3 6" id="KW-0808">Transferase</keyword>
<feature type="binding site" evidence="6">
    <location>
        <position position="102"/>
    </location>
    <ligand>
        <name>S-adenosyl-L-methionine</name>
        <dbReference type="ChEBI" id="CHEBI:59789"/>
    </ligand>
</feature>
<dbReference type="GO" id="GO:0034246">
    <property type="term" value="F:mitochondrial transcription factor activity"/>
    <property type="evidence" value="ECO:0007669"/>
    <property type="project" value="TreeGrafter"/>
</dbReference>
<evidence type="ECO:0000313" key="9">
    <source>
        <dbReference type="EMBL" id="EGD82375.1"/>
    </source>
</evidence>
<dbReference type="NCBIfam" id="TIGR00755">
    <property type="entry name" value="ksgA"/>
    <property type="match status" value="1"/>
</dbReference>
<keyword evidence="10" id="KW-1185">Reference proteome</keyword>
<dbReference type="InterPro" id="IPR020598">
    <property type="entry name" value="rRNA_Ade_methylase_Trfase_N"/>
</dbReference>
<feature type="binding site" evidence="6">
    <location>
        <position position="54"/>
    </location>
    <ligand>
        <name>S-adenosyl-L-methionine</name>
        <dbReference type="ChEBI" id="CHEBI:59789"/>
    </ligand>
</feature>
<evidence type="ECO:0000256" key="2">
    <source>
        <dbReference type="ARBA" id="ARBA00022603"/>
    </source>
</evidence>
<dbReference type="PANTHER" id="PTHR11727">
    <property type="entry name" value="DIMETHYLADENOSINE TRANSFERASE"/>
    <property type="match status" value="1"/>
</dbReference>
<dbReference type="RefSeq" id="XP_004987581.1">
    <property type="nucleotide sequence ID" value="XM_004987524.1"/>
</dbReference>
<sequence length="321" mass="35095">MKLPPVPSVAQLLRLYGVRALKDLSQNFLLDPSITDKFVRHAGKLKDKVVIEVGGGPGSLTRSILKAQPRKLYVIEKDTRMLPMLDLVAEASGGVAEIIPGDALHIDYEQLITQANVATQPTAAEGADSSAAAPAETDLHIIGNLPFGIATPLILSYLRQLSRRDSAFARSRPTLTLCFQREVGERICAPPRTKPRSRISVISQLYADVRPAFVIPSTAFVPAPKVEAMVVSFRPREQLPEGLEQLTFDQMERVLRIGYGSRLKRLRHVFSKHVGGLQAADDMLASAGFPAETRAFFLSTRQWIDLATAFYQHQSADGGGG</sequence>
<evidence type="ECO:0000313" key="10">
    <source>
        <dbReference type="Proteomes" id="UP000007799"/>
    </source>
</evidence>
<dbReference type="Pfam" id="PF00398">
    <property type="entry name" value="RrnaAD"/>
    <property type="match status" value="1"/>
</dbReference>
<dbReference type="GO" id="GO:0003723">
    <property type="term" value="F:RNA binding"/>
    <property type="evidence" value="ECO:0007669"/>
    <property type="project" value="UniProtKB-UniRule"/>
</dbReference>
<feature type="binding site" evidence="6">
    <location>
        <position position="27"/>
    </location>
    <ligand>
        <name>S-adenosyl-L-methionine</name>
        <dbReference type="ChEBI" id="CHEBI:59789"/>
    </ligand>
</feature>
<dbReference type="InterPro" id="IPR001737">
    <property type="entry name" value="KsgA/Erm"/>
</dbReference>
<dbReference type="OrthoDB" id="16079at2759"/>
<keyword evidence="1 7" id="KW-0698">rRNA processing</keyword>
<reference evidence="9" key="1">
    <citation type="submission" date="2009-08" db="EMBL/GenBank/DDBJ databases">
        <title>Annotation of Salpingoeca rosetta.</title>
        <authorList>
            <consortium name="The Broad Institute Genome Sequencing Platform"/>
            <person name="Russ C."/>
            <person name="Cuomo C."/>
            <person name="Burger G."/>
            <person name="Gray M.W."/>
            <person name="Holland P.W.H."/>
            <person name="King N."/>
            <person name="Lang F.B.F."/>
            <person name="Roger A.J."/>
            <person name="Ruiz-Trillo I."/>
            <person name="Young S.K."/>
            <person name="Zeng Q."/>
            <person name="Gargeya S."/>
            <person name="Alvarado L."/>
            <person name="Berlin A."/>
            <person name="Chapman S.B."/>
            <person name="Chen Z."/>
            <person name="Freedman E."/>
            <person name="Gellesch M."/>
            <person name="Goldberg J."/>
            <person name="Griggs A."/>
            <person name="Gujja S."/>
            <person name="Heilman E."/>
            <person name="Heiman D."/>
            <person name="Howarth C."/>
            <person name="Mehta T."/>
            <person name="Neiman D."/>
            <person name="Pearson M."/>
            <person name="Roberts A."/>
            <person name="Saif S."/>
            <person name="Shea T."/>
            <person name="Shenoy N."/>
            <person name="Sisk P."/>
            <person name="Stolte C."/>
            <person name="Sykes S."/>
            <person name="White J."/>
            <person name="Yandava C."/>
            <person name="Haas B."/>
            <person name="Nusbaum C."/>
            <person name="Birren B."/>
        </authorList>
    </citation>
    <scope>NUCLEOTIDE SEQUENCE [LARGE SCALE GENOMIC DNA]</scope>
    <source>
        <strain evidence="9">ATCC 50818</strain>
    </source>
</reference>
<evidence type="ECO:0000256" key="5">
    <source>
        <dbReference type="ARBA" id="ARBA00022884"/>
    </source>
</evidence>
<feature type="binding site" evidence="6">
    <location>
        <position position="29"/>
    </location>
    <ligand>
        <name>S-adenosyl-L-methionine</name>
        <dbReference type="ChEBI" id="CHEBI:59789"/>
    </ligand>
</feature>
<accession>F2UTC2</accession>
<organism evidence="10">
    <name type="scientific">Salpingoeca rosetta (strain ATCC 50818 / BSB-021)</name>
    <dbReference type="NCBI Taxonomy" id="946362"/>
    <lineage>
        <taxon>Eukaryota</taxon>
        <taxon>Choanoflagellata</taxon>
        <taxon>Craspedida</taxon>
        <taxon>Salpingoecidae</taxon>
        <taxon>Salpingoeca</taxon>
    </lineage>
</organism>
<keyword evidence="4 6" id="KW-0949">S-adenosyl-L-methionine</keyword>
<dbReference type="PROSITE" id="PS51689">
    <property type="entry name" value="SAM_RNA_A_N6_MT"/>
    <property type="match status" value="1"/>
</dbReference>
<dbReference type="SMART" id="SM00650">
    <property type="entry name" value="rADc"/>
    <property type="match status" value="1"/>
</dbReference>
<protein>
    <recommendedName>
        <fullName evidence="7">rRNA adenine N(6)-methyltransferase</fullName>
        <ecNumber evidence="7">2.1.1.-</ecNumber>
    </recommendedName>
</protein>
<dbReference type="AlphaFoldDB" id="F2UTC2"/>